<protein>
    <submittedName>
        <fullName evidence="1">Uncharacterized protein</fullName>
    </submittedName>
</protein>
<dbReference type="EMBL" id="JAHRIP010009939">
    <property type="protein sequence ID" value="MEQ2283281.1"/>
    <property type="molecule type" value="Genomic_DNA"/>
</dbReference>
<evidence type="ECO:0000313" key="1">
    <source>
        <dbReference type="EMBL" id="MEQ2283281.1"/>
    </source>
</evidence>
<organism evidence="1 2">
    <name type="scientific">Ameca splendens</name>
    <dbReference type="NCBI Taxonomy" id="208324"/>
    <lineage>
        <taxon>Eukaryota</taxon>
        <taxon>Metazoa</taxon>
        <taxon>Chordata</taxon>
        <taxon>Craniata</taxon>
        <taxon>Vertebrata</taxon>
        <taxon>Euteleostomi</taxon>
        <taxon>Actinopterygii</taxon>
        <taxon>Neopterygii</taxon>
        <taxon>Teleostei</taxon>
        <taxon>Neoteleostei</taxon>
        <taxon>Acanthomorphata</taxon>
        <taxon>Ovalentaria</taxon>
        <taxon>Atherinomorphae</taxon>
        <taxon>Cyprinodontiformes</taxon>
        <taxon>Goodeidae</taxon>
        <taxon>Ameca</taxon>
    </lineage>
</organism>
<dbReference type="Proteomes" id="UP001469553">
    <property type="component" value="Unassembled WGS sequence"/>
</dbReference>
<accession>A0ABV0XP83</accession>
<name>A0ABV0XP83_9TELE</name>
<evidence type="ECO:0000313" key="2">
    <source>
        <dbReference type="Proteomes" id="UP001469553"/>
    </source>
</evidence>
<keyword evidence="2" id="KW-1185">Reference proteome</keyword>
<gene>
    <name evidence="1" type="ORF">AMECASPLE_009540</name>
</gene>
<reference evidence="1 2" key="1">
    <citation type="submission" date="2021-06" db="EMBL/GenBank/DDBJ databases">
        <authorList>
            <person name="Palmer J.M."/>
        </authorList>
    </citation>
    <scope>NUCLEOTIDE SEQUENCE [LARGE SCALE GENOMIC DNA]</scope>
    <source>
        <strain evidence="1 2">AS_MEX2019</strain>
        <tissue evidence="1">Muscle</tissue>
    </source>
</reference>
<sequence length="116" mass="12986">MGVWHMLLDIRVPADVRRRCLGRFPPPFKMPSTTTRINTTFERAEVSRFPSAVGGSERGGGLLVEVWPVVGCQVSGEDWWRGWRFGSLWILLFSISIPGFSAQPTGWGDESSSLFN</sequence>
<comment type="caution">
    <text evidence="1">The sequence shown here is derived from an EMBL/GenBank/DDBJ whole genome shotgun (WGS) entry which is preliminary data.</text>
</comment>
<proteinExistence type="predicted"/>